<dbReference type="AlphaFoldDB" id="W4PWQ0"/>
<dbReference type="RefSeq" id="WP_052001969.1">
    <property type="nucleotide sequence ID" value="NZ_BAUT01000001.1"/>
</dbReference>
<dbReference type="Proteomes" id="UP000018890">
    <property type="component" value="Unassembled WGS sequence"/>
</dbReference>
<accession>W4PWQ0</accession>
<organism evidence="1 2">
    <name type="scientific">Halalkalibacter wakoensis JCM 9140</name>
    <dbReference type="NCBI Taxonomy" id="1236970"/>
    <lineage>
        <taxon>Bacteria</taxon>
        <taxon>Bacillati</taxon>
        <taxon>Bacillota</taxon>
        <taxon>Bacilli</taxon>
        <taxon>Bacillales</taxon>
        <taxon>Bacillaceae</taxon>
        <taxon>Halalkalibacter</taxon>
    </lineage>
</organism>
<proteinExistence type="predicted"/>
<name>W4PWQ0_9BACI</name>
<evidence type="ECO:0000313" key="2">
    <source>
        <dbReference type="Proteomes" id="UP000018890"/>
    </source>
</evidence>
<comment type="caution">
    <text evidence="1">The sequence shown here is derived from an EMBL/GenBank/DDBJ whole genome shotgun (WGS) entry which is preliminary data.</text>
</comment>
<dbReference type="STRING" id="1236970.JCM9140_26"/>
<keyword evidence="2" id="KW-1185">Reference proteome</keyword>
<dbReference type="EMBL" id="BAUT01000001">
    <property type="protein sequence ID" value="GAE24120.1"/>
    <property type="molecule type" value="Genomic_DNA"/>
</dbReference>
<protein>
    <submittedName>
        <fullName evidence="1">Uncharacterized protein</fullName>
    </submittedName>
</protein>
<sequence>MWKKILICSFILIGGLGGSTGFAKGVPMALQQLEIISFRSTGMVDVKVGGSRELTVYHEVKERDVFVECFVPNFTFNEKAGALHQEGEGHIRLYVNDEHVDTLFEPAFLIKDLPAGEHEIKVVVVKNDYSPYELEEEFEITVE</sequence>
<gene>
    <name evidence="1" type="ORF">JCM9140_26</name>
</gene>
<dbReference type="OrthoDB" id="2968672at2"/>
<evidence type="ECO:0000313" key="1">
    <source>
        <dbReference type="EMBL" id="GAE24120.1"/>
    </source>
</evidence>
<reference evidence="1" key="1">
    <citation type="journal article" date="2014" name="Genome Announc.">
        <title>Draft Genome Sequences of Three Alkaliphilic Bacillus Strains, Bacillus wakoensis JCM 9140T, Bacillus akibai JCM 9157T, and Bacillus hemicellulosilyticus JCM 9152T.</title>
        <authorList>
            <person name="Yuki M."/>
            <person name="Oshima K."/>
            <person name="Suda W."/>
            <person name="Oshida Y."/>
            <person name="Kitamura K."/>
            <person name="Iida T."/>
            <person name="Hattori M."/>
            <person name="Ohkuma M."/>
        </authorList>
    </citation>
    <scope>NUCLEOTIDE SEQUENCE [LARGE SCALE GENOMIC DNA]</scope>
    <source>
        <strain evidence="1">JCM 9140</strain>
    </source>
</reference>